<sequence length="255" mass="26250">MDDALLWTTCRLFQGCPRSGHKAWGQAGGVTDTVAALAALGVAGFDPLGALALIAAMALGAGRRAIVVLLVSTLGSTLVLALALSSTVGRWAIGLLHRLHSPGHLVWGGLVTLAGLALLTWAVRRLRRPVTPGDRSARHAASSPGPLGVVGLGVGLSALVDPAFYGLVVLAGGLSGGWERFGACLLWVVMSQIALISLGIAVFAGAFDTALRIIERARARWLPSLRVLASWTLVVVGALAVVEGIGELAGEWILP</sequence>
<keyword evidence="1" id="KW-1133">Transmembrane helix</keyword>
<protein>
    <recommendedName>
        <fullName evidence="4">Sap, sulfolipid-1-addressing protein</fullName>
    </recommendedName>
</protein>
<evidence type="ECO:0000256" key="1">
    <source>
        <dbReference type="SAM" id="Phobius"/>
    </source>
</evidence>
<dbReference type="AlphaFoldDB" id="A0A1H9T1V4"/>
<keyword evidence="3" id="KW-1185">Reference proteome</keyword>
<keyword evidence="1" id="KW-0812">Transmembrane</keyword>
<evidence type="ECO:0000313" key="2">
    <source>
        <dbReference type="EMBL" id="SER90613.1"/>
    </source>
</evidence>
<feature type="transmembrane region" description="Helical" evidence="1">
    <location>
        <begin position="185"/>
        <end position="207"/>
    </location>
</feature>
<feature type="transmembrane region" description="Helical" evidence="1">
    <location>
        <begin position="66"/>
        <end position="85"/>
    </location>
</feature>
<gene>
    <name evidence="2" type="ORF">SAMN05443377_11757</name>
</gene>
<dbReference type="Proteomes" id="UP000198815">
    <property type="component" value="Unassembled WGS sequence"/>
</dbReference>
<organism evidence="2 3">
    <name type="scientific">Propionibacterium cyclohexanicum</name>
    <dbReference type="NCBI Taxonomy" id="64702"/>
    <lineage>
        <taxon>Bacteria</taxon>
        <taxon>Bacillati</taxon>
        <taxon>Actinomycetota</taxon>
        <taxon>Actinomycetes</taxon>
        <taxon>Propionibacteriales</taxon>
        <taxon>Propionibacteriaceae</taxon>
        <taxon>Propionibacterium</taxon>
    </lineage>
</organism>
<evidence type="ECO:0000313" key="3">
    <source>
        <dbReference type="Proteomes" id="UP000198815"/>
    </source>
</evidence>
<feature type="transmembrane region" description="Helical" evidence="1">
    <location>
        <begin position="144"/>
        <end position="165"/>
    </location>
</feature>
<dbReference type="EMBL" id="FOGZ01000017">
    <property type="protein sequence ID" value="SER90613.1"/>
    <property type="molecule type" value="Genomic_DNA"/>
</dbReference>
<accession>A0A1H9T1V4</accession>
<feature type="transmembrane region" description="Helical" evidence="1">
    <location>
        <begin position="34"/>
        <end position="59"/>
    </location>
</feature>
<feature type="transmembrane region" description="Helical" evidence="1">
    <location>
        <begin position="105"/>
        <end position="123"/>
    </location>
</feature>
<keyword evidence="1" id="KW-0472">Membrane</keyword>
<name>A0A1H9T1V4_9ACTN</name>
<feature type="transmembrane region" description="Helical" evidence="1">
    <location>
        <begin position="228"/>
        <end position="246"/>
    </location>
</feature>
<evidence type="ECO:0008006" key="4">
    <source>
        <dbReference type="Google" id="ProtNLM"/>
    </source>
</evidence>
<dbReference type="STRING" id="64702.SAMN05443377_11757"/>
<reference evidence="2 3" key="1">
    <citation type="submission" date="2016-10" db="EMBL/GenBank/DDBJ databases">
        <authorList>
            <person name="de Groot N.N."/>
        </authorList>
    </citation>
    <scope>NUCLEOTIDE SEQUENCE [LARGE SCALE GENOMIC DNA]</scope>
    <source>
        <strain evidence="2 3">DSM 16859</strain>
    </source>
</reference>
<proteinExistence type="predicted"/>